<keyword evidence="2" id="KW-1185">Reference proteome</keyword>
<name>A0A166PZT7_9AGAM</name>
<dbReference type="PANTHER" id="PTHR12083">
    <property type="entry name" value="BIFUNCTIONAL POLYNUCLEOTIDE PHOSPHATASE/KINASE"/>
    <property type="match status" value="1"/>
</dbReference>
<sequence length="166" mass="18887">KIVLILVGRIASGKSTFAKALEEHLPNRFRRCNQDDLGDRRKVETLARATLREGMSPCVDRVNFDPSQRAHWINIAREFAGTPVWVIVFDTPSEVCAARLRERTSHPTIKTPEDGLDILARFESIFKWPSSQEGYDRLISISPAQHIAPMWTCDEINSILQKLEDS</sequence>
<dbReference type="GO" id="GO:0006281">
    <property type="term" value="P:DNA repair"/>
    <property type="evidence" value="ECO:0007669"/>
    <property type="project" value="TreeGrafter"/>
</dbReference>
<evidence type="ECO:0000313" key="1">
    <source>
        <dbReference type="EMBL" id="KZP26612.1"/>
    </source>
</evidence>
<gene>
    <name evidence="1" type="ORF">FIBSPDRAFT_670006</name>
</gene>
<dbReference type="GO" id="GO:0046404">
    <property type="term" value="F:ATP-dependent polydeoxyribonucleotide 5'-hydroxyl-kinase activity"/>
    <property type="evidence" value="ECO:0007669"/>
    <property type="project" value="TreeGrafter"/>
</dbReference>
<feature type="non-terminal residue" evidence="1">
    <location>
        <position position="1"/>
    </location>
</feature>
<dbReference type="Gene3D" id="3.40.50.300">
    <property type="entry name" value="P-loop containing nucleotide triphosphate hydrolases"/>
    <property type="match status" value="1"/>
</dbReference>
<proteinExistence type="predicted"/>
<protein>
    <submittedName>
        <fullName evidence="1">P-loop containing nucleoside triphosphate hydrolase protein</fullName>
    </submittedName>
</protein>
<dbReference type="PANTHER" id="PTHR12083:SF9">
    <property type="entry name" value="BIFUNCTIONAL POLYNUCLEOTIDE PHOSPHATASE_KINASE"/>
    <property type="match status" value="1"/>
</dbReference>
<dbReference type="SUPFAM" id="SSF52540">
    <property type="entry name" value="P-loop containing nucleoside triphosphate hydrolases"/>
    <property type="match status" value="1"/>
</dbReference>
<dbReference type="InterPro" id="IPR017101">
    <property type="entry name" value="P-loop_ATP/GTP-bd_All4644_prd"/>
</dbReference>
<dbReference type="GO" id="GO:0046403">
    <property type="term" value="F:polynucleotide 3'-phosphatase activity"/>
    <property type="evidence" value="ECO:0007669"/>
    <property type="project" value="TreeGrafter"/>
</dbReference>
<feature type="non-terminal residue" evidence="1">
    <location>
        <position position="166"/>
    </location>
</feature>
<dbReference type="InterPro" id="IPR027417">
    <property type="entry name" value="P-loop_NTPase"/>
</dbReference>
<accession>A0A166PZT7</accession>
<dbReference type="EMBL" id="KV417513">
    <property type="protein sequence ID" value="KZP26612.1"/>
    <property type="molecule type" value="Genomic_DNA"/>
</dbReference>
<evidence type="ECO:0000313" key="2">
    <source>
        <dbReference type="Proteomes" id="UP000076532"/>
    </source>
</evidence>
<dbReference type="AlphaFoldDB" id="A0A166PZT7"/>
<dbReference type="GO" id="GO:0003690">
    <property type="term" value="F:double-stranded DNA binding"/>
    <property type="evidence" value="ECO:0007669"/>
    <property type="project" value="TreeGrafter"/>
</dbReference>
<keyword evidence="1" id="KW-0378">Hydrolase</keyword>
<dbReference type="Proteomes" id="UP000076532">
    <property type="component" value="Unassembled WGS sequence"/>
</dbReference>
<dbReference type="STRING" id="436010.A0A166PZT7"/>
<dbReference type="Pfam" id="PF13671">
    <property type="entry name" value="AAA_33"/>
    <property type="match status" value="1"/>
</dbReference>
<reference evidence="1 2" key="1">
    <citation type="journal article" date="2016" name="Mol. Biol. Evol.">
        <title>Comparative Genomics of Early-Diverging Mushroom-Forming Fungi Provides Insights into the Origins of Lignocellulose Decay Capabilities.</title>
        <authorList>
            <person name="Nagy L.G."/>
            <person name="Riley R."/>
            <person name="Tritt A."/>
            <person name="Adam C."/>
            <person name="Daum C."/>
            <person name="Floudas D."/>
            <person name="Sun H."/>
            <person name="Yadav J.S."/>
            <person name="Pangilinan J."/>
            <person name="Larsson K.H."/>
            <person name="Matsuura K."/>
            <person name="Barry K."/>
            <person name="Labutti K."/>
            <person name="Kuo R."/>
            <person name="Ohm R.A."/>
            <person name="Bhattacharya S.S."/>
            <person name="Shirouzu T."/>
            <person name="Yoshinaga Y."/>
            <person name="Martin F.M."/>
            <person name="Grigoriev I.V."/>
            <person name="Hibbett D.S."/>
        </authorList>
    </citation>
    <scope>NUCLEOTIDE SEQUENCE [LARGE SCALE GENOMIC DNA]</scope>
    <source>
        <strain evidence="1 2">CBS 109695</strain>
    </source>
</reference>
<organism evidence="1 2">
    <name type="scientific">Athelia psychrophila</name>
    <dbReference type="NCBI Taxonomy" id="1759441"/>
    <lineage>
        <taxon>Eukaryota</taxon>
        <taxon>Fungi</taxon>
        <taxon>Dikarya</taxon>
        <taxon>Basidiomycota</taxon>
        <taxon>Agaricomycotina</taxon>
        <taxon>Agaricomycetes</taxon>
        <taxon>Agaricomycetidae</taxon>
        <taxon>Atheliales</taxon>
        <taxon>Atheliaceae</taxon>
        <taxon>Athelia</taxon>
    </lineage>
</organism>
<dbReference type="PIRSF" id="PIRSF037081">
    <property type="entry name" value="P-loop_All4644_prd"/>
    <property type="match status" value="1"/>
</dbReference>
<dbReference type="OrthoDB" id="3512845at2759"/>